<keyword evidence="3" id="KW-1185">Reference proteome</keyword>
<comment type="caution">
    <text evidence="2">The sequence shown here is derived from an EMBL/GenBank/DDBJ whole genome shotgun (WGS) entry which is preliminary data.</text>
</comment>
<proteinExistence type="predicted"/>
<evidence type="ECO:0000313" key="3">
    <source>
        <dbReference type="Proteomes" id="UP001432146"/>
    </source>
</evidence>
<evidence type="ECO:0000313" key="2">
    <source>
        <dbReference type="EMBL" id="KAK9296222.1"/>
    </source>
</evidence>
<accession>A0AAW0ZFF3</accession>
<protein>
    <submittedName>
        <fullName evidence="2">Uncharacterized protein</fullName>
    </submittedName>
</protein>
<feature type="compositionally biased region" description="Basic and acidic residues" evidence="1">
    <location>
        <begin position="1"/>
        <end position="14"/>
    </location>
</feature>
<dbReference type="EMBL" id="JAWNGG020000220">
    <property type="protein sequence ID" value="KAK9296222.1"/>
    <property type="molecule type" value="Genomic_DNA"/>
</dbReference>
<dbReference type="Proteomes" id="UP001432146">
    <property type="component" value="Unassembled WGS sequence"/>
</dbReference>
<name>A0AAW0ZFF3_9HYME</name>
<sequence length="72" mass="8460">MSFTGRDSERERQSRVSGVASDNRSFCDRWRRTIASRRLLIKLPDFQEKLVHGDIERASRTEMQLSFGNKRS</sequence>
<feature type="region of interest" description="Disordered" evidence="1">
    <location>
        <begin position="1"/>
        <end position="23"/>
    </location>
</feature>
<gene>
    <name evidence="2" type="ORF">QLX08_009720</name>
</gene>
<dbReference type="AlphaFoldDB" id="A0AAW0ZFF3"/>
<organism evidence="2 3">
    <name type="scientific">Tetragonisca angustula</name>
    <dbReference type="NCBI Taxonomy" id="166442"/>
    <lineage>
        <taxon>Eukaryota</taxon>
        <taxon>Metazoa</taxon>
        <taxon>Ecdysozoa</taxon>
        <taxon>Arthropoda</taxon>
        <taxon>Hexapoda</taxon>
        <taxon>Insecta</taxon>
        <taxon>Pterygota</taxon>
        <taxon>Neoptera</taxon>
        <taxon>Endopterygota</taxon>
        <taxon>Hymenoptera</taxon>
        <taxon>Apocrita</taxon>
        <taxon>Aculeata</taxon>
        <taxon>Apoidea</taxon>
        <taxon>Anthophila</taxon>
        <taxon>Apidae</taxon>
        <taxon>Tetragonisca</taxon>
    </lineage>
</organism>
<reference evidence="2 3" key="1">
    <citation type="submission" date="2024-05" db="EMBL/GenBank/DDBJ databases">
        <title>The nuclear and mitochondrial genome assemblies of Tetragonisca angustula (Apidae: Meliponini), a tiny yet remarkable pollinator in the Neotropics.</title>
        <authorList>
            <person name="Ferrari R."/>
            <person name="Ricardo P.C."/>
            <person name="Dias F.C."/>
            <person name="Araujo N.S."/>
            <person name="Soares D.O."/>
            <person name="Zhou Q.-S."/>
            <person name="Zhu C.-D."/>
            <person name="Coutinho L."/>
            <person name="Airas M.C."/>
            <person name="Batista T.M."/>
        </authorList>
    </citation>
    <scope>NUCLEOTIDE SEQUENCE [LARGE SCALE GENOMIC DNA]</scope>
    <source>
        <strain evidence="2">ASF017062</strain>
        <tissue evidence="2">Abdomen</tissue>
    </source>
</reference>
<evidence type="ECO:0000256" key="1">
    <source>
        <dbReference type="SAM" id="MobiDB-lite"/>
    </source>
</evidence>